<feature type="domain" description="HTH merR-type" evidence="2">
    <location>
        <begin position="1"/>
        <end position="69"/>
    </location>
</feature>
<keyword evidence="4" id="KW-1185">Reference proteome</keyword>
<gene>
    <name evidence="3" type="ORF">DPV84_03475</name>
</gene>
<dbReference type="PROSITE" id="PS50937">
    <property type="entry name" value="HTH_MERR_2"/>
    <property type="match status" value="1"/>
</dbReference>
<dbReference type="EMBL" id="QEQG01000002">
    <property type="protein sequence ID" value="RDF12609.1"/>
    <property type="molecule type" value="Genomic_DNA"/>
</dbReference>
<organism evidence="3 4">
    <name type="scientific">Haemophilus sputorum</name>
    <dbReference type="NCBI Taxonomy" id="1078480"/>
    <lineage>
        <taxon>Bacteria</taxon>
        <taxon>Pseudomonadati</taxon>
        <taxon>Pseudomonadota</taxon>
        <taxon>Gammaproteobacteria</taxon>
        <taxon>Pasteurellales</taxon>
        <taxon>Pasteurellaceae</taxon>
        <taxon>Haemophilus</taxon>
    </lineage>
</organism>
<dbReference type="SMART" id="SM00422">
    <property type="entry name" value="HTH_MERR"/>
    <property type="match status" value="1"/>
</dbReference>
<dbReference type="SUPFAM" id="SSF46955">
    <property type="entry name" value="Putative DNA-binding domain"/>
    <property type="match status" value="1"/>
</dbReference>
<dbReference type="InterPro" id="IPR000551">
    <property type="entry name" value="MerR-type_HTH_dom"/>
</dbReference>
<proteinExistence type="predicted"/>
<protein>
    <submittedName>
        <fullName evidence="3">MerR family transcriptional regulator</fullName>
    </submittedName>
</protein>
<dbReference type="InterPro" id="IPR047057">
    <property type="entry name" value="MerR_fam"/>
</dbReference>
<dbReference type="PANTHER" id="PTHR30204">
    <property type="entry name" value="REDOX-CYCLING DRUG-SENSING TRANSCRIPTIONAL ACTIVATOR SOXR"/>
    <property type="match status" value="1"/>
</dbReference>
<accession>A0ABX9HSK1</accession>
<reference evidence="3 4" key="1">
    <citation type="submission" date="2018-05" db="EMBL/GenBank/DDBJ databases">
        <title>Draft Genome Sequences for a Diverse set of 7 Haemophilus Species.</title>
        <authorList>
            <person name="Nichols M."/>
            <person name="Topaz N."/>
            <person name="Wang X."/>
            <person name="Wang X."/>
            <person name="Boxrud D."/>
        </authorList>
    </citation>
    <scope>NUCLEOTIDE SEQUENCE [LARGE SCALE GENOMIC DNA]</scope>
    <source>
        <strain evidence="3 4">C2015005473</strain>
    </source>
</reference>
<keyword evidence="1" id="KW-0238">DNA-binding</keyword>
<dbReference type="PRINTS" id="PR00040">
    <property type="entry name" value="HTHMERR"/>
</dbReference>
<dbReference type="Proteomes" id="UP000253950">
    <property type="component" value="Unassembled WGS sequence"/>
</dbReference>
<dbReference type="Pfam" id="PF13411">
    <property type="entry name" value="MerR_1"/>
    <property type="match status" value="1"/>
</dbReference>
<dbReference type="RefSeq" id="WP_111389349.1">
    <property type="nucleotide sequence ID" value="NZ_QEQG01000002.1"/>
</dbReference>
<sequence length="129" mass="15072">MKIHELSKQSGIHLETIRYYEKMGLMPEPKRLANGYRDYDEVSLKQLKFIKTCRALDFSLAEIKFFNEIKAQQYQHCEVDSILAKHLVSVEEKIAELTEIKHFLQSLITEDDHQAADCKAMAELEKLEN</sequence>
<evidence type="ECO:0000259" key="2">
    <source>
        <dbReference type="PROSITE" id="PS50937"/>
    </source>
</evidence>
<dbReference type="PANTHER" id="PTHR30204:SF92">
    <property type="entry name" value="HTH-TYPE TRANSCRIPTIONAL REGULATOR ZNTR"/>
    <property type="match status" value="1"/>
</dbReference>
<dbReference type="InterPro" id="IPR009061">
    <property type="entry name" value="DNA-bd_dom_put_sf"/>
</dbReference>
<comment type="caution">
    <text evidence="3">The sequence shown here is derived from an EMBL/GenBank/DDBJ whole genome shotgun (WGS) entry which is preliminary data.</text>
</comment>
<evidence type="ECO:0000313" key="4">
    <source>
        <dbReference type="Proteomes" id="UP000253950"/>
    </source>
</evidence>
<evidence type="ECO:0000313" key="3">
    <source>
        <dbReference type="EMBL" id="RDF12609.1"/>
    </source>
</evidence>
<name>A0ABX9HSK1_9PAST</name>
<dbReference type="Gene3D" id="1.10.1660.10">
    <property type="match status" value="1"/>
</dbReference>
<evidence type="ECO:0000256" key="1">
    <source>
        <dbReference type="ARBA" id="ARBA00023125"/>
    </source>
</evidence>